<feature type="domain" description="Peptidase M20 dimerisation" evidence="4">
    <location>
        <begin position="190"/>
        <end position="281"/>
    </location>
</feature>
<dbReference type="AlphaFoldDB" id="A0A239YSQ9"/>
<dbReference type="OrthoDB" id="9776731at2"/>
<dbReference type="EMBL" id="LT906462">
    <property type="protein sequence ID" value="SNV61248.1"/>
    <property type="molecule type" value="Genomic_DNA"/>
</dbReference>
<organism evidence="5 6">
    <name type="scientific">Mammaliicoccus stepanovicii</name>
    <dbReference type="NCBI Taxonomy" id="643214"/>
    <lineage>
        <taxon>Bacteria</taxon>
        <taxon>Bacillati</taxon>
        <taxon>Bacillota</taxon>
        <taxon>Bacilli</taxon>
        <taxon>Bacillales</taxon>
        <taxon>Staphylococcaceae</taxon>
        <taxon>Mammaliicoccus</taxon>
    </lineage>
</organism>
<keyword evidence="3" id="KW-0479">Metal-binding</keyword>
<accession>A0A239YSQ9</accession>
<comment type="similarity">
    <text evidence="1">Belongs to the peptidase M20 family.</text>
</comment>
<evidence type="ECO:0000313" key="6">
    <source>
        <dbReference type="Proteomes" id="UP000242084"/>
    </source>
</evidence>
<proteinExistence type="inferred from homology"/>
<dbReference type="InterPro" id="IPR036264">
    <property type="entry name" value="Bact_exopeptidase_dim_dom"/>
</dbReference>
<evidence type="ECO:0000259" key="4">
    <source>
        <dbReference type="Pfam" id="PF07687"/>
    </source>
</evidence>
<dbReference type="Gene3D" id="3.40.630.10">
    <property type="entry name" value="Zn peptidases"/>
    <property type="match status" value="1"/>
</dbReference>
<dbReference type="Pfam" id="PF07687">
    <property type="entry name" value="M20_dimer"/>
    <property type="match status" value="1"/>
</dbReference>
<dbReference type="FunFam" id="3.30.70.360:FF:000001">
    <property type="entry name" value="N-acetyldiaminopimelate deacetylase"/>
    <property type="match status" value="1"/>
</dbReference>
<feature type="binding site" evidence="3">
    <location>
        <position position="107"/>
    </location>
    <ligand>
        <name>Mn(2+)</name>
        <dbReference type="ChEBI" id="CHEBI:29035"/>
        <label>2</label>
    </ligand>
</feature>
<dbReference type="GO" id="GO:0046872">
    <property type="term" value="F:metal ion binding"/>
    <property type="evidence" value="ECO:0007669"/>
    <property type="project" value="UniProtKB-KW"/>
</dbReference>
<dbReference type="NCBIfam" id="TIGR01891">
    <property type="entry name" value="amidohydrolases"/>
    <property type="match status" value="1"/>
</dbReference>
<dbReference type="GO" id="GO:0050118">
    <property type="term" value="F:N-acetyldiaminopimelate deacetylase activity"/>
    <property type="evidence" value="ECO:0007669"/>
    <property type="project" value="UniProtKB-ARBA"/>
</dbReference>
<name>A0A239YSQ9_9STAP</name>
<dbReference type="Pfam" id="PF01546">
    <property type="entry name" value="Peptidase_M20"/>
    <property type="match status" value="1"/>
</dbReference>
<evidence type="ECO:0000256" key="2">
    <source>
        <dbReference type="ARBA" id="ARBA00022801"/>
    </source>
</evidence>
<protein>
    <submittedName>
        <fullName evidence="5">Putative peptidase</fullName>
        <ecNumber evidence="5">3.-.-.-</ecNumber>
    </submittedName>
</protein>
<dbReference type="KEGG" id="sste:SAMEA4384403_0736"/>
<comment type="cofactor">
    <cofactor evidence="3">
        <name>Mn(2+)</name>
        <dbReference type="ChEBI" id="CHEBI:29035"/>
    </cofactor>
    <text evidence="3">The Mn(2+) ion enhances activity.</text>
</comment>
<evidence type="ECO:0000256" key="3">
    <source>
        <dbReference type="PIRSR" id="PIRSR005962-1"/>
    </source>
</evidence>
<dbReference type="Gene3D" id="3.30.70.360">
    <property type="match status" value="1"/>
</dbReference>
<dbReference type="PIRSF" id="PIRSF005962">
    <property type="entry name" value="Pept_M20D_amidohydro"/>
    <property type="match status" value="1"/>
</dbReference>
<dbReference type="InterPro" id="IPR011650">
    <property type="entry name" value="Peptidase_M20_dimer"/>
</dbReference>
<feature type="binding site" evidence="3">
    <location>
        <position position="105"/>
    </location>
    <ligand>
        <name>Mn(2+)</name>
        <dbReference type="ChEBI" id="CHEBI:29035"/>
        <label>2</label>
    </ligand>
</feature>
<dbReference type="GO" id="GO:0019877">
    <property type="term" value="P:diaminopimelate biosynthetic process"/>
    <property type="evidence" value="ECO:0007669"/>
    <property type="project" value="UniProtKB-ARBA"/>
</dbReference>
<dbReference type="Proteomes" id="UP000242084">
    <property type="component" value="Chromosome 1"/>
</dbReference>
<dbReference type="InterPro" id="IPR002933">
    <property type="entry name" value="Peptidase_M20"/>
</dbReference>
<dbReference type="RefSeq" id="WP_095086876.1">
    <property type="nucleotide sequence ID" value="NZ_BMDM01000006.1"/>
</dbReference>
<evidence type="ECO:0000256" key="1">
    <source>
        <dbReference type="ARBA" id="ARBA00006153"/>
    </source>
</evidence>
<sequence>MLRSILFKKLEQKEHEMIAHYEHLHQYPEPSFEEKQTSQYVASFYRNKNVQLHTRIGGQYGLIAVIEGNKPGRTIALRADFDALNIKEETGLPFESKHEGWMHACGHDAHTAYLMVLAECLIEMKDSLPGKVVIIHQHAEELAPGGAIDMLDSGLLNDVDEIYGIHLFPDYTPDVISYRKGPTMGGRSLFKLHIKGKGGHGSSPHLANDAIMAASTFVTNVQTVVSRRLNPFEMGVVTISSFNGLGSLNVIQENVELAGDVRYMESHTGHKIHQEVIDMIKGIEETFNVRCNFEYELDCIPLINHDIQTDYIVDTLATSQGEYFNSLVEHGPLTSSEDFASYLMKIPGSFFFVGCKPYGVEEAYFNHSPKFVVNKDAMLVASKALGEIVLSRLNKA</sequence>
<dbReference type="SUPFAM" id="SSF55031">
    <property type="entry name" value="Bacterial exopeptidase dimerisation domain"/>
    <property type="match status" value="1"/>
</dbReference>
<dbReference type="SUPFAM" id="SSF53187">
    <property type="entry name" value="Zn-dependent exopeptidases"/>
    <property type="match status" value="1"/>
</dbReference>
<dbReference type="PANTHER" id="PTHR11014:SF63">
    <property type="entry name" value="METALLOPEPTIDASE, PUTATIVE (AFU_ORTHOLOGUE AFUA_6G09600)-RELATED"/>
    <property type="match status" value="1"/>
</dbReference>
<feature type="binding site" evidence="3">
    <location>
        <position position="166"/>
    </location>
    <ligand>
        <name>Mn(2+)</name>
        <dbReference type="ChEBI" id="CHEBI:29035"/>
        <label>2</label>
    </ligand>
</feature>
<gene>
    <name evidence="5" type="primary">yxeP_2</name>
    <name evidence="5" type="ORF">SAMEA4384403_00736</name>
</gene>
<keyword evidence="2 5" id="KW-0378">Hydrolase</keyword>
<keyword evidence="6" id="KW-1185">Reference proteome</keyword>
<feature type="binding site" evidence="3">
    <location>
        <position position="141"/>
    </location>
    <ligand>
        <name>Mn(2+)</name>
        <dbReference type="ChEBI" id="CHEBI:29035"/>
        <label>2</label>
    </ligand>
</feature>
<dbReference type="PANTHER" id="PTHR11014">
    <property type="entry name" value="PEPTIDASE M20 FAMILY MEMBER"/>
    <property type="match status" value="1"/>
</dbReference>
<keyword evidence="3" id="KW-0464">Manganese</keyword>
<dbReference type="InterPro" id="IPR017439">
    <property type="entry name" value="Amidohydrolase"/>
</dbReference>
<evidence type="ECO:0000313" key="5">
    <source>
        <dbReference type="EMBL" id="SNV61248.1"/>
    </source>
</evidence>
<feature type="binding site" evidence="3">
    <location>
        <position position="367"/>
    </location>
    <ligand>
        <name>Mn(2+)</name>
        <dbReference type="ChEBI" id="CHEBI:29035"/>
        <label>2</label>
    </ligand>
</feature>
<dbReference type="EC" id="3.-.-.-" evidence="5"/>
<reference evidence="5 6" key="1">
    <citation type="submission" date="2017-06" db="EMBL/GenBank/DDBJ databases">
        <authorList>
            <consortium name="Pathogen Informatics"/>
        </authorList>
    </citation>
    <scope>NUCLEOTIDE SEQUENCE [LARGE SCALE GENOMIC DNA]</scope>
    <source>
        <strain evidence="5 6">NCTC13839</strain>
    </source>
</reference>